<organism evidence="2 3">
    <name type="scientific">Citricoccus parietis</name>
    <dbReference type="NCBI Taxonomy" id="592307"/>
    <lineage>
        <taxon>Bacteria</taxon>
        <taxon>Bacillati</taxon>
        <taxon>Actinomycetota</taxon>
        <taxon>Actinomycetes</taxon>
        <taxon>Micrococcales</taxon>
        <taxon>Micrococcaceae</taxon>
        <taxon>Citricoccus</taxon>
    </lineage>
</organism>
<feature type="compositionally biased region" description="Gly residues" evidence="1">
    <location>
        <begin position="1"/>
        <end position="16"/>
    </location>
</feature>
<evidence type="ECO:0000313" key="2">
    <source>
        <dbReference type="EMBL" id="MFB9072028.1"/>
    </source>
</evidence>
<dbReference type="EMBL" id="JBHMFI010000001">
    <property type="protein sequence ID" value="MFB9072028.1"/>
    <property type="molecule type" value="Genomic_DNA"/>
</dbReference>
<accession>A0ABV5G0I5</accession>
<evidence type="ECO:0000313" key="3">
    <source>
        <dbReference type="Proteomes" id="UP001589575"/>
    </source>
</evidence>
<protein>
    <submittedName>
        <fullName evidence="2">Uncharacterized protein</fullName>
    </submittedName>
</protein>
<keyword evidence="3" id="KW-1185">Reference proteome</keyword>
<name>A0ABV5G0I5_9MICC</name>
<sequence length="66" mass="7044">MGRGSPGMARGAGPGDGRAATGRGRHRQPHDGPRRAWQHPRRRGRGTHDGTGRGHPRAGQVPPRGR</sequence>
<dbReference type="Proteomes" id="UP001589575">
    <property type="component" value="Unassembled WGS sequence"/>
</dbReference>
<feature type="region of interest" description="Disordered" evidence="1">
    <location>
        <begin position="1"/>
        <end position="66"/>
    </location>
</feature>
<feature type="compositionally biased region" description="Basic residues" evidence="1">
    <location>
        <begin position="36"/>
        <end position="45"/>
    </location>
</feature>
<proteinExistence type="predicted"/>
<comment type="caution">
    <text evidence="2">The sequence shown here is derived from an EMBL/GenBank/DDBJ whole genome shotgun (WGS) entry which is preliminary data.</text>
</comment>
<gene>
    <name evidence="2" type="ORF">ACFFX0_12760</name>
</gene>
<reference evidence="2 3" key="1">
    <citation type="submission" date="2024-09" db="EMBL/GenBank/DDBJ databases">
        <authorList>
            <person name="Sun Q."/>
            <person name="Mori K."/>
        </authorList>
    </citation>
    <scope>NUCLEOTIDE SEQUENCE [LARGE SCALE GENOMIC DNA]</scope>
    <source>
        <strain evidence="2 3">CCM 7609</strain>
    </source>
</reference>
<evidence type="ECO:0000256" key="1">
    <source>
        <dbReference type="SAM" id="MobiDB-lite"/>
    </source>
</evidence>